<dbReference type="RefSeq" id="WP_221032592.1">
    <property type="nucleotide sequence ID" value="NZ_CP139781.1"/>
</dbReference>
<dbReference type="InterPro" id="IPR007627">
    <property type="entry name" value="RNA_pol_sigma70_r2"/>
</dbReference>
<dbReference type="PANTHER" id="PTHR43133">
    <property type="entry name" value="RNA POLYMERASE ECF-TYPE SIGMA FACTO"/>
    <property type="match status" value="1"/>
</dbReference>
<reference evidence="9 10" key="1">
    <citation type="submission" date="2023-12" db="EMBL/GenBank/DDBJ databases">
        <title>Description of an unclassified Opitutus bacterium of Verrucomicrobiota.</title>
        <authorList>
            <person name="Zhang D.-F."/>
        </authorList>
    </citation>
    <scope>NUCLEOTIDE SEQUENCE [LARGE SCALE GENOMIC DNA]</scope>
    <source>
        <strain evidence="9 10">WL0086</strain>
    </source>
</reference>
<evidence type="ECO:0000256" key="3">
    <source>
        <dbReference type="ARBA" id="ARBA00023082"/>
    </source>
</evidence>
<dbReference type="InterPro" id="IPR000838">
    <property type="entry name" value="RNA_pol_sigma70_ECF_CS"/>
</dbReference>
<feature type="domain" description="RNA polymerase sigma-70 region 2" evidence="7">
    <location>
        <begin position="28"/>
        <end position="89"/>
    </location>
</feature>
<dbReference type="NCBIfam" id="TIGR02937">
    <property type="entry name" value="sigma70-ECF"/>
    <property type="match status" value="1"/>
</dbReference>
<dbReference type="PANTHER" id="PTHR43133:SF63">
    <property type="entry name" value="RNA POLYMERASE SIGMA FACTOR FECI-RELATED"/>
    <property type="match status" value="1"/>
</dbReference>
<accession>A0ABZ1C3D0</accession>
<dbReference type="Gene3D" id="1.10.10.10">
    <property type="entry name" value="Winged helix-like DNA-binding domain superfamily/Winged helix DNA-binding domain"/>
    <property type="match status" value="1"/>
</dbReference>
<dbReference type="InterPro" id="IPR014284">
    <property type="entry name" value="RNA_pol_sigma-70_dom"/>
</dbReference>
<dbReference type="EMBL" id="CP139781">
    <property type="protein sequence ID" value="WRQ85773.1"/>
    <property type="molecule type" value="Genomic_DNA"/>
</dbReference>
<dbReference type="InterPro" id="IPR013249">
    <property type="entry name" value="RNA_pol_sigma70_r4_t2"/>
</dbReference>
<evidence type="ECO:0000313" key="10">
    <source>
        <dbReference type="Proteomes" id="UP000738431"/>
    </source>
</evidence>
<dbReference type="InterPro" id="IPR013324">
    <property type="entry name" value="RNA_pol_sigma_r3/r4-like"/>
</dbReference>
<evidence type="ECO:0000256" key="2">
    <source>
        <dbReference type="ARBA" id="ARBA00023015"/>
    </source>
</evidence>
<organism evidence="9 10">
    <name type="scientific">Actomonas aquatica</name>
    <dbReference type="NCBI Taxonomy" id="2866162"/>
    <lineage>
        <taxon>Bacteria</taxon>
        <taxon>Pseudomonadati</taxon>
        <taxon>Verrucomicrobiota</taxon>
        <taxon>Opitutia</taxon>
        <taxon>Opitutales</taxon>
        <taxon>Opitutaceae</taxon>
        <taxon>Actomonas</taxon>
    </lineage>
</organism>
<evidence type="ECO:0000256" key="5">
    <source>
        <dbReference type="ARBA" id="ARBA00023163"/>
    </source>
</evidence>
<evidence type="ECO:0000256" key="6">
    <source>
        <dbReference type="RuleBase" id="RU000716"/>
    </source>
</evidence>
<protein>
    <recommendedName>
        <fullName evidence="6">RNA polymerase sigma factor</fullName>
    </recommendedName>
</protein>
<dbReference type="SUPFAM" id="SSF88659">
    <property type="entry name" value="Sigma3 and sigma4 domains of RNA polymerase sigma factors"/>
    <property type="match status" value="1"/>
</dbReference>
<evidence type="ECO:0000256" key="1">
    <source>
        <dbReference type="ARBA" id="ARBA00010641"/>
    </source>
</evidence>
<evidence type="ECO:0000313" key="9">
    <source>
        <dbReference type="EMBL" id="WRQ85773.1"/>
    </source>
</evidence>
<keyword evidence="5 6" id="KW-0804">Transcription</keyword>
<keyword evidence="4 6" id="KW-0238">DNA-binding</keyword>
<dbReference type="InterPro" id="IPR013325">
    <property type="entry name" value="RNA_pol_sigma_r2"/>
</dbReference>
<feature type="domain" description="RNA polymerase sigma factor 70 region 4 type 2" evidence="8">
    <location>
        <begin position="122"/>
        <end position="174"/>
    </location>
</feature>
<dbReference type="Gene3D" id="1.10.1740.10">
    <property type="match status" value="1"/>
</dbReference>
<dbReference type="InterPro" id="IPR039425">
    <property type="entry name" value="RNA_pol_sigma-70-like"/>
</dbReference>
<dbReference type="Pfam" id="PF04542">
    <property type="entry name" value="Sigma70_r2"/>
    <property type="match status" value="1"/>
</dbReference>
<dbReference type="Pfam" id="PF08281">
    <property type="entry name" value="Sigma70_r4_2"/>
    <property type="match status" value="1"/>
</dbReference>
<evidence type="ECO:0000256" key="4">
    <source>
        <dbReference type="ARBA" id="ARBA00023125"/>
    </source>
</evidence>
<proteinExistence type="inferred from homology"/>
<keyword evidence="3 6" id="KW-0731">Sigma factor</keyword>
<dbReference type="SUPFAM" id="SSF88946">
    <property type="entry name" value="Sigma2 domain of RNA polymerase sigma factors"/>
    <property type="match status" value="1"/>
</dbReference>
<dbReference type="Proteomes" id="UP000738431">
    <property type="component" value="Chromosome"/>
</dbReference>
<comment type="similarity">
    <text evidence="1 6">Belongs to the sigma-70 factor family. ECF subfamily.</text>
</comment>
<keyword evidence="10" id="KW-1185">Reference proteome</keyword>
<evidence type="ECO:0000259" key="7">
    <source>
        <dbReference type="Pfam" id="PF04542"/>
    </source>
</evidence>
<sequence>MSHSTTNSPPTTPDSRSTQWFVREVHPHDGQLKAYLRGRFPAVRDVDDVVQESYLRIWRVQAAQPINSAKAFLFRVARNIALDWLRREQVAPLERSADLAGLEVADQTPDSGQVMITRELLDLLAEVIGQLPDRCRAVVILHKLRGMPQKDVAAQLGLSVRTVEKHCLRGLNQCERRLREHGIAGFFG</sequence>
<dbReference type="InterPro" id="IPR036388">
    <property type="entry name" value="WH-like_DNA-bd_sf"/>
</dbReference>
<evidence type="ECO:0000259" key="8">
    <source>
        <dbReference type="Pfam" id="PF08281"/>
    </source>
</evidence>
<dbReference type="PROSITE" id="PS01063">
    <property type="entry name" value="SIGMA70_ECF"/>
    <property type="match status" value="1"/>
</dbReference>
<name>A0ABZ1C3D0_9BACT</name>
<gene>
    <name evidence="9" type="ORF">K1X11_013255</name>
</gene>
<keyword evidence="2 6" id="KW-0805">Transcription regulation</keyword>